<feature type="non-terminal residue" evidence="1">
    <location>
        <position position="43"/>
    </location>
</feature>
<feature type="non-terminal residue" evidence="1">
    <location>
        <position position="1"/>
    </location>
</feature>
<reference evidence="1" key="1">
    <citation type="submission" date="2021-06" db="EMBL/GenBank/DDBJ databases">
        <authorList>
            <person name="Kallberg Y."/>
            <person name="Tangrot J."/>
            <person name="Rosling A."/>
        </authorList>
    </citation>
    <scope>NUCLEOTIDE SEQUENCE</scope>
    <source>
        <strain evidence="1">MA461A</strain>
    </source>
</reference>
<evidence type="ECO:0000313" key="1">
    <source>
        <dbReference type="EMBL" id="CAG8826263.1"/>
    </source>
</evidence>
<accession>A0ACA9S455</accession>
<organism evidence="1 2">
    <name type="scientific">Racocetra persica</name>
    <dbReference type="NCBI Taxonomy" id="160502"/>
    <lineage>
        <taxon>Eukaryota</taxon>
        <taxon>Fungi</taxon>
        <taxon>Fungi incertae sedis</taxon>
        <taxon>Mucoromycota</taxon>
        <taxon>Glomeromycotina</taxon>
        <taxon>Glomeromycetes</taxon>
        <taxon>Diversisporales</taxon>
        <taxon>Gigasporaceae</taxon>
        <taxon>Racocetra</taxon>
    </lineage>
</organism>
<evidence type="ECO:0000313" key="2">
    <source>
        <dbReference type="Proteomes" id="UP000789920"/>
    </source>
</evidence>
<name>A0ACA9S455_9GLOM</name>
<proteinExistence type="predicted"/>
<gene>
    <name evidence="1" type="ORF">RPERSI_LOCUS26692</name>
</gene>
<sequence length="43" mass="5272">TDDDIEEHWSYVIKNWIDMLDIENHLESGEIVNEKVIEFEFEF</sequence>
<comment type="caution">
    <text evidence="1">The sequence shown here is derived from an EMBL/GenBank/DDBJ whole genome shotgun (WGS) entry which is preliminary data.</text>
</comment>
<dbReference type="Proteomes" id="UP000789920">
    <property type="component" value="Unassembled WGS sequence"/>
</dbReference>
<keyword evidence="2" id="KW-1185">Reference proteome</keyword>
<protein>
    <submittedName>
        <fullName evidence="1">34904_t:CDS:1</fullName>
    </submittedName>
</protein>
<dbReference type="EMBL" id="CAJVQC010091882">
    <property type="protein sequence ID" value="CAG8826263.1"/>
    <property type="molecule type" value="Genomic_DNA"/>
</dbReference>